<organism evidence="2 3">
    <name type="scientific">Streptomyces venetus</name>
    <dbReference type="NCBI Taxonomy" id="1701086"/>
    <lineage>
        <taxon>Bacteria</taxon>
        <taxon>Bacillati</taxon>
        <taxon>Actinomycetota</taxon>
        <taxon>Actinomycetes</taxon>
        <taxon>Kitasatosporales</taxon>
        <taxon>Streptomycetaceae</taxon>
        <taxon>Streptomyces</taxon>
    </lineage>
</organism>
<keyword evidence="3" id="KW-1185">Reference proteome</keyword>
<accession>A0ABP8FNY5</accession>
<protein>
    <recommendedName>
        <fullName evidence="4">DUF3040 domain-containing protein</fullName>
    </recommendedName>
</protein>
<evidence type="ECO:0008006" key="4">
    <source>
        <dbReference type="Google" id="ProtNLM"/>
    </source>
</evidence>
<evidence type="ECO:0000256" key="1">
    <source>
        <dbReference type="SAM" id="Phobius"/>
    </source>
</evidence>
<sequence>MLRGRGAMTNRDWYDDSDYENAVERAERMTRIGWKAITGVTGLMVVTAITAAVFCMVVVVGMVYIVAVAL</sequence>
<name>A0ABP8FNY5_9ACTN</name>
<dbReference type="Proteomes" id="UP001501115">
    <property type="component" value="Unassembled WGS sequence"/>
</dbReference>
<dbReference type="EMBL" id="BAABET010000003">
    <property type="protein sequence ID" value="GAA4307962.1"/>
    <property type="molecule type" value="Genomic_DNA"/>
</dbReference>
<reference evidence="3" key="1">
    <citation type="journal article" date="2019" name="Int. J. Syst. Evol. Microbiol.">
        <title>The Global Catalogue of Microorganisms (GCM) 10K type strain sequencing project: providing services to taxonomists for standard genome sequencing and annotation.</title>
        <authorList>
            <consortium name="The Broad Institute Genomics Platform"/>
            <consortium name="The Broad Institute Genome Sequencing Center for Infectious Disease"/>
            <person name="Wu L."/>
            <person name="Ma J."/>
        </authorList>
    </citation>
    <scope>NUCLEOTIDE SEQUENCE [LARGE SCALE GENOMIC DNA]</scope>
    <source>
        <strain evidence="3">JCM 31290</strain>
    </source>
</reference>
<comment type="caution">
    <text evidence="2">The sequence shown here is derived from an EMBL/GenBank/DDBJ whole genome shotgun (WGS) entry which is preliminary data.</text>
</comment>
<keyword evidence="1" id="KW-0472">Membrane</keyword>
<feature type="transmembrane region" description="Helical" evidence="1">
    <location>
        <begin position="37"/>
        <end position="67"/>
    </location>
</feature>
<evidence type="ECO:0000313" key="2">
    <source>
        <dbReference type="EMBL" id="GAA4307962.1"/>
    </source>
</evidence>
<keyword evidence="1" id="KW-0812">Transmembrane</keyword>
<gene>
    <name evidence="2" type="ORF">GCM10023086_26680</name>
</gene>
<evidence type="ECO:0000313" key="3">
    <source>
        <dbReference type="Proteomes" id="UP001501115"/>
    </source>
</evidence>
<proteinExistence type="predicted"/>
<keyword evidence="1" id="KW-1133">Transmembrane helix</keyword>